<protein>
    <recommendedName>
        <fullName evidence="9">Receptor L-domain domain-containing protein</fullName>
    </recommendedName>
</protein>
<keyword evidence="2" id="KW-0134">Cell wall</keyword>
<dbReference type="RefSeq" id="WP_135107507.1">
    <property type="nucleotide sequence ID" value="NZ_JADGKW010000011.1"/>
</dbReference>
<evidence type="ECO:0000256" key="2">
    <source>
        <dbReference type="ARBA" id="ARBA00022512"/>
    </source>
</evidence>
<keyword evidence="3" id="KW-0964">Secreted</keyword>
<dbReference type="Gene3D" id="3.80.20.20">
    <property type="entry name" value="Receptor L-domain"/>
    <property type="match status" value="1"/>
</dbReference>
<dbReference type="OrthoDB" id="1098431at2"/>
<evidence type="ECO:0000256" key="3">
    <source>
        <dbReference type="ARBA" id="ARBA00022525"/>
    </source>
</evidence>
<evidence type="ECO:0000313" key="8">
    <source>
        <dbReference type="Proteomes" id="UP000298285"/>
    </source>
</evidence>
<dbReference type="InterPro" id="IPR036941">
    <property type="entry name" value="Rcpt_L-dom_sf"/>
</dbReference>
<dbReference type="Proteomes" id="UP000298285">
    <property type="component" value="Unassembled WGS sequence"/>
</dbReference>
<evidence type="ECO:0000256" key="5">
    <source>
        <dbReference type="ARBA" id="ARBA00023180"/>
    </source>
</evidence>
<dbReference type="AlphaFoldDB" id="A0A4Y9IJP7"/>
<dbReference type="EMBL" id="SPPK01000011">
    <property type="protein sequence ID" value="TFU86824.1"/>
    <property type="molecule type" value="Genomic_DNA"/>
</dbReference>
<accession>A0A4Y9IJP7</accession>
<feature type="signal peptide" evidence="6">
    <location>
        <begin position="1"/>
        <end position="22"/>
    </location>
</feature>
<sequence length="707" mass="77568">MKRIYHYICLLILSVILLPACSDDNKEFEGKDNYITSFSLRLENETELNGLIEGNKITINASSSQSLERAKATVKLSENAKIFPNPEEITNWEEDIVFAVTSYNGTRSQYKYTVNRTEQEQAGTIILATQADVDAFGQKGITSIAGNLILGQISGKDSIKSLSPLAGLTQIGYSLIVYPTVGMTNFEGLENLTKVGDLIQIESSSRVQSVLFPALEMAGGVALKNDSLITISFPKLKNVSKSFVINSGMGQVILPSLERVGETFRLTNTFSNVKALMPSVILPYLKEVGSIELSRLENVKKVDFSELKTIADLNLYPLEKLIYINAPKLQIITGKLTTSATSKLSEFSLPELEEVNDMIVEGKQITTVNLPKLKRVKGKLSLNYAKINGLAKGFESLETVEGELYMLDLAMKDLIFPSSIKKINRLSIYNYLSTPLTKINIKGMNIKELAVMASAVDGVEIIGDDVFNGTLSILPDNAKSYTLKFPKLQGFSEVDSLSLGSYISNIDVLNIKGIKKIKKGLTIPNNNLQDFSISDLEEVGGNFTINHLNNIVDPSVIQINISDLKNVGGNFNVTIDSRSVRTLNVPKLESVGRDFTIGTGYMSTSSWSPSCHLRYLLFPKLTSIEGKMSLVPYKDDASKVNEELTDLNGFSALKKVSGIEIKAQAALVSYAGLKNALSTLTAGQWIVERNGYNPTYDQLKSGAWTKP</sequence>
<evidence type="ECO:0000313" key="7">
    <source>
        <dbReference type="EMBL" id="TFU86824.1"/>
    </source>
</evidence>
<comment type="caution">
    <text evidence="7">The sequence shown here is derived from an EMBL/GenBank/DDBJ whole genome shotgun (WGS) entry which is preliminary data.</text>
</comment>
<dbReference type="PANTHER" id="PTHR31018">
    <property type="entry name" value="SPORULATION-SPECIFIC PROTEIN-RELATED"/>
    <property type="match status" value="1"/>
</dbReference>
<organism evidence="7 8">
    <name type="scientific">Dysgonomonas mossii</name>
    <dbReference type="NCBI Taxonomy" id="163665"/>
    <lineage>
        <taxon>Bacteria</taxon>
        <taxon>Pseudomonadati</taxon>
        <taxon>Bacteroidota</taxon>
        <taxon>Bacteroidia</taxon>
        <taxon>Bacteroidales</taxon>
        <taxon>Dysgonomonadaceae</taxon>
        <taxon>Dysgonomonas</taxon>
    </lineage>
</organism>
<gene>
    <name evidence="7" type="ORF">E4T88_16960</name>
</gene>
<dbReference type="InterPro" id="IPR051648">
    <property type="entry name" value="CWI-Assembly_Regulator"/>
</dbReference>
<dbReference type="Gene3D" id="2.60.40.2340">
    <property type="match status" value="1"/>
</dbReference>
<dbReference type="PANTHER" id="PTHR31018:SF3">
    <property type="entry name" value="RECEPTOR PROTEIN-TYROSINE KINASE"/>
    <property type="match status" value="1"/>
</dbReference>
<dbReference type="SUPFAM" id="SSF52058">
    <property type="entry name" value="L domain-like"/>
    <property type="match status" value="1"/>
</dbReference>
<proteinExistence type="predicted"/>
<comment type="subcellular location">
    <subcellularLocation>
        <location evidence="1">Secreted</location>
        <location evidence="1">Cell wall</location>
    </subcellularLocation>
</comment>
<keyword evidence="4 6" id="KW-0732">Signal</keyword>
<keyword evidence="5" id="KW-0325">Glycoprotein</keyword>
<feature type="chain" id="PRO_5021355616" description="Receptor L-domain domain-containing protein" evidence="6">
    <location>
        <begin position="23"/>
        <end position="707"/>
    </location>
</feature>
<reference evidence="7 8" key="1">
    <citation type="submission" date="2019-03" db="EMBL/GenBank/DDBJ databases">
        <title>Diversity of the mouse oral microbiome.</title>
        <authorList>
            <person name="Joseph S."/>
            <person name="Aduse-Opoku J."/>
            <person name="Curtis M."/>
            <person name="Wade W."/>
            <person name="Hashim A."/>
        </authorList>
    </citation>
    <scope>NUCLEOTIDE SEQUENCE [LARGE SCALE GENOMIC DNA]</scope>
    <source>
        <strain evidence="7 8">P11</strain>
    </source>
</reference>
<evidence type="ECO:0000256" key="6">
    <source>
        <dbReference type="SAM" id="SignalP"/>
    </source>
</evidence>
<evidence type="ECO:0000256" key="4">
    <source>
        <dbReference type="ARBA" id="ARBA00022729"/>
    </source>
</evidence>
<dbReference type="GO" id="GO:0030313">
    <property type="term" value="C:cell envelope"/>
    <property type="evidence" value="ECO:0007669"/>
    <property type="project" value="UniProtKB-SubCell"/>
</dbReference>
<name>A0A4Y9IJP7_9BACT</name>
<evidence type="ECO:0000256" key="1">
    <source>
        <dbReference type="ARBA" id="ARBA00004191"/>
    </source>
</evidence>
<evidence type="ECO:0008006" key="9">
    <source>
        <dbReference type="Google" id="ProtNLM"/>
    </source>
</evidence>